<dbReference type="CDD" id="cd07207">
    <property type="entry name" value="Pat_ExoU_VipD_like"/>
    <property type="match status" value="1"/>
</dbReference>
<feature type="short sequence motif" description="GXGXXG" evidence="2">
    <location>
        <begin position="9"/>
        <end position="14"/>
    </location>
</feature>
<evidence type="ECO:0000259" key="3">
    <source>
        <dbReference type="PROSITE" id="PS51635"/>
    </source>
</evidence>
<evidence type="ECO:0000313" key="5">
    <source>
        <dbReference type="Proteomes" id="UP001151071"/>
    </source>
</evidence>
<gene>
    <name evidence="4" type="ORF">O3V59_01485</name>
</gene>
<evidence type="ECO:0000256" key="1">
    <source>
        <dbReference type="ARBA" id="ARBA00023098"/>
    </source>
</evidence>
<dbReference type="Proteomes" id="UP001151071">
    <property type="component" value="Unassembled WGS sequence"/>
</dbReference>
<dbReference type="PANTHER" id="PTHR46394">
    <property type="entry name" value="ANNEXIN"/>
    <property type="match status" value="1"/>
</dbReference>
<feature type="active site" description="Proton acceptor" evidence="2">
    <location>
        <position position="183"/>
    </location>
</feature>
<dbReference type="GO" id="GO:0016042">
    <property type="term" value="P:lipid catabolic process"/>
    <property type="evidence" value="ECO:0007669"/>
    <property type="project" value="UniProtKB-UniRule"/>
</dbReference>
<dbReference type="GO" id="GO:0016787">
    <property type="term" value="F:hydrolase activity"/>
    <property type="evidence" value="ECO:0007669"/>
    <property type="project" value="UniProtKB-UniRule"/>
</dbReference>
<feature type="domain" description="PNPLA" evidence="3">
    <location>
        <begin position="5"/>
        <end position="196"/>
    </location>
</feature>
<evidence type="ECO:0000313" key="4">
    <source>
        <dbReference type="EMBL" id="MDA5107025.1"/>
    </source>
</evidence>
<dbReference type="PROSITE" id="PS51635">
    <property type="entry name" value="PNPLA"/>
    <property type="match status" value="1"/>
</dbReference>
<dbReference type="SUPFAM" id="SSF52151">
    <property type="entry name" value="FabD/lysophospholipase-like"/>
    <property type="match status" value="1"/>
</dbReference>
<dbReference type="Gene3D" id="3.40.1090.10">
    <property type="entry name" value="Cytosolic phospholipase A2 catalytic domain"/>
    <property type="match status" value="2"/>
</dbReference>
<sequence length="315" mass="35638">MKADAVFEGGGVKGIAFIGALQVMEEHGYTWANLAGTSAGSFVAALLGAGYKSGEIRPVFERLDYLHFLERRGIGRLPVIGPLYELMVRQGMYRTNRIERFMDELLRRKGIRTFGDLPPGKLRIIASDITAGKMLVLPDDLVQFDIVPEEFPIARAVRMSCSLPYFFQPVRLEQNGEPHYIVDGGLLSNYPVWLFDVPGKPRWPTIGFRLHGKRVEREPYRIRGLFSFSRSLITTMLDAHDRLYVERAQAVRTVFIPTLGVRTTQFGLSPELRASLLRSGEEAARQFLAKWNFEQYVEVFRSIPPAPNEKTGCLV</sequence>
<protein>
    <submittedName>
        <fullName evidence="4">Patatin-like phospholipase family protein</fullName>
    </submittedName>
</protein>
<dbReference type="InterPro" id="IPR016035">
    <property type="entry name" value="Acyl_Trfase/lysoPLipase"/>
</dbReference>
<dbReference type="InterPro" id="IPR002641">
    <property type="entry name" value="PNPLA_dom"/>
</dbReference>
<proteinExistence type="predicted"/>
<dbReference type="EMBL" id="JAPYYP010000001">
    <property type="protein sequence ID" value="MDA5107025.1"/>
    <property type="molecule type" value="Genomic_DNA"/>
</dbReference>
<dbReference type="PANTHER" id="PTHR46394:SF1">
    <property type="entry name" value="PNPLA DOMAIN-CONTAINING PROTEIN"/>
    <property type="match status" value="1"/>
</dbReference>
<evidence type="ECO:0000256" key="2">
    <source>
        <dbReference type="PROSITE-ProRule" id="PRU01161"/>
    </source>
</evidence>
<keyword evidence="1 2" id="KW-0443">Lipid metabolism</keyword>
<comment type="caution">
    <text evidence="4">The sequence shown here is derived from an EMBL/GenBank/DDBJ whole genome shotgun (WGS) entry which is preliminary data.</text>
</comment>
<feature type="short sequence motif" description="DGA/G" evidence="2">
    <location>
        <begin position="183"/>
        <end position="185"/>
    </location>
</feature>
<keyword evidence="2" id="KW-0442">Lipid degradation</keyword>
<reference evidence="4" key="1">
    <citation type="submission" date="2022-12" db="EMBL/GenBank/DDBJ databases">
        <title>Draft genome sequence of the thermophilic strain Brevibacillus thermoruber HT42, isolated from Los Humeros, Puebla, Mexico, with biotechnological potential.</title>
        <authorList>
            <person name="Lara Sanchez J."/>
            <person name="Solis Palacios R."/>
            <person name="Bustos Baena A.S."/>
            <person name="Ruz Baez A.E."/>
            <person name="Espinosa Luna G."/>
            <person name="Oliart Ros R.M."/>
        </authorList>
    </citation>
    <scope>NUCLEOTIDE SEQUENCE</scope>
    <source>
        <strain evidence="4">HT42</strain>
    </source>
</reference>
<organism evidence="4 5">
    <name type="scientific">Brevibacillus thermoruber</name>
    <dbReference type="NCBI Taxonomy" id="33942"/>
    <lineage>
        <taxon>Bacteria</taxon>
        <taxon>Bacillati</taxon>
        <taxon>Bacillota</taxon>
        <taxon>Bacilli</taxon>
        <taxon>Bacillales</taxon>
        <taxon>Paenibacillaceae</taxon>
        <taxon>Brevibacillus</taxon>
    </lineage>
</organism>
<dbReference type="InterPro" id="IPR052580">
    <property type="entry name" value="Lipid_Hydrolase"/>
</dbReference>
<keyword evidence="2" id="KW-0378">Hydrolase</keyword>
<keyword evidence="5" id="KW-1185">Reference proteome</keyword>
<accession>A0A9X3TMC0</accession>
<feature type="short sequence motif" description="GXSXG" evidence="2">
    <location>
        <begin position="36"/>
        <end position="40"/>
    </location>
</feature>
<name>A0A9X3TMC0_9BACL</name>
<feature type="active site" description="Nucleophile" evidence="2">
    <location>
        <position position="38"/>
    </location>
</feature>
<dbReference type="AlphaFoldDB" id="A0A9X3TMC0"/>
<dbReference type="RefSeq" id="WP_271139311.1">
    <property type="nucleotide sequence ID" value="NZ_JAPYYP010000001.1"/>
</dbReference>
<dbReference type="Pfam" id="PF01734">
    <property type="entry name" value="Patatin"/>
    <property type="match status" value="1"/>
</dbReference>